<dbReference type="EMBL" id="PJMY01000003">
    <property type="protein sequence ID" value="PKV96178.1"/>
    <property type="molecule type" value="Genomic_DNA"/>
</dbReference>
<evidence type="ECO:0000313" key="11">
    <source>
        <dbReference type="Proteomes" id="UP000233750"/>
    </source>
</evidence>
<dbReference type="GO" id="GO:0003676">
    <property type="term" value="F:nucleic acid binding"/>
    <property type="evidence" value="ECO:0007669"/>
    <property type="project" value="InterPro"/>
</dbReference>
<evidence type="ECO:0000313" key="6">
    <source>
        <dbReference type="EMBL" id="PKV92733.1"/>
    </source>
</evidence>
<dbReference type="AlphaFoldDB" id="A0A2N3W928"/>
<evidence type="ECO:0000313" key="7">
    <source>
        <dbReference type="EMBL" id="PKV96178.1"/>
    </source>
</evidence>
<evidence type="ECO:0000256" key="1">
    <source>
        <dbReference type="ARBA" id="ARBA00002286"/>
    </source>
</evidence>
<dbReference type="EMBL" id="PJMY01000003">
    <property type="protein sequence ID" value="PKV97972.1"/>
    <property type="molecule type" value="Genomic_DNA"/>
</dbReference>
<dbReference type="RefSeq" id="WP_244194528.1">
    <property type="nucleotide sequence ID" value="NZ_PJMY01000003.1"/>
</dbReference>
<dbReference type="Proteomes" id="UP000233750">
    <property type="component" value="Unassembled WGS sequence"/>
</dbReference>
<dbReference type="EMBL" id="PJMY01000003">
    <property type="protein sequence ID" value="PKV90920.1"/>
    <property type="molecule type" value="Genomic_DNA"/>
</dbReference>
<evidence type="ECO:0000313" key="10">
    <source>
        <dbReference type="EMBL" id="PKV97972.1"/>
    </source>
</evidence>
<organism evidence="3 11">
    <name type="scientific">Amycolatopsis echigonensis</name>
    <dbReference type="NCBI Taxonomy" id="2576905"/>
    <lineage>
        <taxon>Bacteria</taxon>
        <taxon>Bacillati</taxon>
        <taxon>Actinomycetota</taxon>
        <taxon>Actinomycetes</taxon>
        <taxon>Pseudonocardiales</taxon>
        <taxon>Pseudonocardiaceae</taxon>
        <taxon>Amycolatopsis</taxon>
    </lineage>
</organism>
<dbReference type="EMBL" id="PJMY01000003">
    <property type="protein sequence ID" value="PKV90387.1"/>
    <property type="molecule type" value="Genomic_DNA"/>
</dbReference>
<protein>
    <submittedName>
        <fullName evidence="3">Transposase InsO family protein</fullName>
    </submittedName>
</protein>
<evidence type="ECO:0000313" key="4">
    <source>
        <dbReference type="EMBL" id="PKV90920.1"/>
    </source>
</evidence>
<reference evidence="3 11" key="1">
    <citation type="submission" date="2017-12" db="EMBL/GenBank/DDBJ databases">
        <title>Sequencing the genomes of 1000 Actinobacteria strains.</title>
        <authorList>
            <person name="Klenk H.-P."/>
        </authorList>
    </citation>
    <scope>NUCLEOTIDE SEQUENCE [LARGE SCALE GENOMIC DNA]</scope>
    <source>
        <strain evidence="3 11">DSM 45165</strain>
    </source>
</reference>
<dbReference type="Pfam" id="PF13276">
    <property type="entry name" value="HTH_21"/>
    <property type="match status" value="1"/>
</dbReference>
<evidence type="ECO:0000313" key="8">
    <source>
        <dbReference type="EMBL" id="PKV96719.1"/>
    </source>
</evidence>
<dbReference type="EMBL" id="PJMY01000003">
    <property type="protein sequence ID" value="PKV97857.1"/>
    <property type="molecule type" value="Genomic_DNA"/>
</dbReference>
<dbReference type="InterPro" id="IPR012337">
    <property type="entry name" value="RNaseH-like_sf"/>
</dbReference>
<evidence type="ECO:0000313" key="5">
    <source>
        <dbReference type="EMBL" id="PKV92641.1"/>
    </source>
</evidence>
<dbReference type="InterPro" id="IPR036397">
    <property type="entry name" value="RNaseH_sf"/>
</dbReference>
<dbReference type="InterPro" id="IPR048020">
    <property type="entry name" value="Transpos_IS3"/>
</dbReference>
<dbReference type="InterPro" id="IPR001584">
    <property type="entry name" value="Integrase_cat-core"/>
</dbReference>
<feature type="domain" description="Integrase catalytic" evidence="2">
    <location>
        <begin position="120"/>
        <end position="282"/>
    </location>
</feature>
<proteinExistence type="predicted"/>
<evidence type="ECO:0000313" key="9">
    <source>
        <dbReference type="EMBL" id="PKV97857.1"/>
    </source>
</evidence>
<evidence type="ECO:0000259" key="2">
    <source>
        <dbReference type="PROSITE" id="PS50994"/>
    </source>
</evidence>
<dbReference type="Pfam" id="PF00665">
    <property type="entry name" value="rve"/>
    <property type="match status" value="1"/>
</dbReference>
<dbReference type="EMBL" id="PJMY01000003">
    <property type="protein sequence ID" value="PKV96719.1"/>
    <property type="molecule type" value="Genomic_DNA"/>
</dbReference>
<evidence type="ECO:0000313" key="3">
    <source>
        <dbReference type="EMBL" id="PKV90387.1"/>
    </source>
</evidence>
<dbReference type="PANTHER" id="PTHR46889:SF4">
    <property type="entry name" value="TRANSPOSASE INSO FOR INSERTION SEQUENCE ELEMENT IS911B-RELATED"/>
    <property type="match status" value="1"/>
</dbReference>
<dbReference type="PROSITE" id="PS50994">
    <property type="entry name" value="INTEGRASE"/>
    <property type="match status" value="1"/>
</dbReference>
<dbReference type="NCBIfam" id="NF033516">
    <property type="entry name" value="transpos_IS3"/>
    <property type="match status" value="1"/>
</dbReference>
<dbReference type="EMBL" id="PJMY01000003">
    <property type="protein sequence ID" value="PKV92733.1"/>
    <property type="molecule type" value="Genomic_DNA"/>
</dbReference>
<dbReference type="Gene3D" id="3.30.420.10">
    <property type="entry name" value="Ribonuclease H-like superfamily/Ribonuclease H"/>
    <property type="match status" value="1"/>
</dbReference>
<comment type="caution">
    <text evidence="3">The sequence shown here is derived from an EMBL/GenBank/DDBJ whole genome shotgun (WGS) entry which is preliminary data.</text>
</comment>
<name>A0A2N3W928_9PSEU</name>
<comment type="function">
    <text evidence="1">Involved in the transposition of the insertion sequence.</text>
</comment>
<dbReference type="InterPro" id="IPR025948">
    <property type="entry name" value="HTH-like_dom"/>
</dbReference>
<dbReference type="GO" id="GO:0015074">
    <property type="term" value="P:DNA integration"/>
    <property type="evidence" value="ECO:0007669"/>
    <property type="project" value="InterPro"/>
</dbReference>
<accession>A0A2N3W928</accession>
<gene>
    <name evidence="3" type="ORF">ATK30_1133</name>
    <name evidence="4" type="ORF">ATK30_1678</name>
    <name evidence="5" type="ORF">ATK30_3463</name>
    <name evidence="6" type="ORF">ATK30_3560</name>
    <name evidence="7" type="ORF">ATK30_7115</name>
    <name evidence="8" type="ORF">ATK30_7679</name>
    <name evidence="9" type="ORF">ATK30_8859</name>
    <name evidence="10" type="ORF">ATK30_8975</name>
</gene>
<dbReference type="Pfam" id="PF13333">
    <property type="entry name" value="rve_2"/>
    <property type="match status" value="1"/>
</dbReference>
<dbReference type="PANTHER" id="PTHR46889">
    <property type="entry name" value="TRANSPOSASE INSF FOR INSERTION SEQUENCE IS3B-RELATED"/>
    <property type="match status" value="1"/>
</dbReference>
<dbReference type="InterPro" id="IPR050900">
    <property type="entry name" value="Transposase_IS3/IS150/IS904"/>
</dbReference>
<keyword evidence="11" id="KW-1185">Reference proteome</keyword>
<dbReference type="EMBL" id="PJMY01000003">
    <property type="protein sequence ID" value="PKV92641.1"/>
    <property type="molecule type" value="Genomic_DNA"/>
</dbReference>
<sequence>MKTQAVAALKADYPLPVLLAVAGLARSTFFYHQARLDRPDPHAGLKAAIAEAFEAARGRYGHRRIHAVLARDGWRVAKKTVRTLMNALGLACQVRRPRRCRSWPGRPGTTAPNLLNRQFNADAPDTTWVTDVTEFRIRDRKLYLSPVIDLFDRSVVAYACGPSPTLELTNSSLRAAIATLPAGARPLVHSDQGFQYQHASWRTLLADAGLTQSMSRRATCLDNAVAENFFGHLKEELFHHNTFDTVDTFTTALHDYIDWYNTTRISTTLGDLSPAEYRAQTLAA</sequence>
<dbReference type="SUPFAM" id="SSF53098">
    <property type="entry name" value="Ribonuclease H-like"/>
    <property type="match status" value="1"/>
</dbReference>